<keyword evidence="2" id="KW-1185">Reference proteome</keyword>
<name>A0ABS1V6A5_9PROT</name>
<dbReference type="EMBL" id="JAEUXJ010000007">
    <property type="protein sequence ID" value="MBL6457137.1"/>
    <property type="molecule type" value="Genomic_DNA"/>
</dbReference>
<dbReference type="RefSeq" id="WP_202826878.1">
    <property type="nucleotide sequence ID" value="NZ_JAEUXJ010000007.1"/>
</dbReference>
<proteinExistence type="predicted"/>
<comment type="caution">
    <text evidence="1">The sequence shown here is derived from an EMBL/GenBank/DDBJ whole genome shotgun (WGS) entry which is preliminary data.</text>
</comment>
<dbReference type="Proteomes" id="UP000606490">
    <property type="component" value="Unassembled WGS sequence"/>
</dbReference>
<evidence type="ECO:0000313" key="2">
    <source>
        <dbReference type="Proteomes" id="UP000606490"/>
    </source>
</evidence>
<evidence type="ECO:0008006" key="3">
    <source>
        <dbReference type="Google" id="ProtNLM"/>
    </source>
</evidence>
<organism evidence="1 2">
    <name type="scientific">Belnapia mucosa</name>
    <dbReference type="NCBI Taxonomy" id="2804532"/>
    <lineage>
        <taxon>Bacteria</taxon>
        <taxon>Pseudomonadati</taxon>
        <taxon>Pseudomonadota</taxon>
        <taxon>Alphaproteobacteria</taxon>
        <taxon>Acetobacterales</taxon>
        <taxon>Roseomonadaceae</taxon>
        <taxon>Belnapia</taxon>
    </lineage>
</organism>
<evidence type="ECO:0000313" key="1">
    <source>
        <dbReference type="EMBL" id="MBL6457137.1"/>
    </source>
</evidence>
<dbReference type="InterPro" id="IPR011330">
    <property type="entry name" value="Glyco_hydro/deAcase_b/a-brl"/>
</dbReference>
<protein>
    <recommendedName>
        <fullName evidence="3">Polysaccharide deacetylase</fullName>
    </recommendedName>
</protein>
<reference evidence="1 2" key="1">
    <citation type="submission" date="2021-01" db="EMBL/GenBank/DDBJ databases">
        <title>Belnapia mucosa sp. nov. and Belnapia arida sp. nov., isolated from the Tabernas Desert (Almeria, Spain).</title>
        <authorList>
            <person name="Molina-Menor E."/>
            <person name="Vidal-Verdu A."/>
            <person name="Calonge A."/>
            <person name="Satari L."/>
            <person name="Pereto Magraner J."/>
            <person name="Porcar Miralles M."/>
        </authorList>
    </citation>
    <scope>NUCLEOTIDE SEQUENCE [LARGE SCALE GENOMIC DNA]</scope>
    <source>
        <strain evidence="1 2">T6</strain>
    </source>
</reference>
<sequence length="315" mass="36278">MNEQHSRIRWPNGKSFAFTVFDDTDFAVPGNFERVYGLMQDCGFRTTKSVWPCAGTREPLVRGATCDDPAYLAYVLGLQRDGFEIGFHGTTNHSVCRPDIQRGLDRFRDLFGHDPRTMANHADLAENIYWGAARVSGAQRLVYNVLTRGRMMNASFGHREDSPHFWGDLCRSRVEYVRNFITQNINTAAAFPKMPYHDPERPYVNQWFSSTEGPDLESFVRAVSEANQDRLEAEGGACIMYTHFAIRFQDKSGDVDPTFRRLLTRLSRKNGWFVPVATLLDYIRQYRGEHVLTRFERSQMERSWLVHKLRVGGTS</sequence>
<accession>A0ABS1V6A5</accession>
<dbReference type="SUPFAM" id="SSF88713">
    <property type="entry name" value="Glycoside hydrolase/deacetylase"/>
    <property type="match status" value="1"/>
</dbReference>
<dbReference type="Gene3D" id="3.20.20.370">
    <property type="entry name" value="Glycoside hydrolase/deacetylase"/>
    <property type="match status" value="1"/>
</dbReference>
<gene>
    <name evidence="1" type="ORF">JMJ55_17515</name>
</gene>